<protein>
    <submittedName>
        <fullName evidence="3">Uncharacterized protein</fullName>
    </submittedName>
</protein>
<evidence type="ECO:0000256" key="1">
    <source>
        <dbReference type="SAM" id="MobiDB-lite"/>
    </source>
</evidence>
<proteinExistence type="predicted"/>
<dbReference type="EMBL" id="KE560735">
    <property type="protein sequence ID" value="EPZ35836.1"/>
    <property type="molecule type" value="Genomic_DNA"/>
</dbReference>
<dbReference type="AlphaFoldDB" id="A0A075AZS1"/>
<feature type="compositionally biased region" description="Polar residues" evidence="1">
    <location>
        <begin position="91"/>
        <end position="123"/>
    </location>
</feature>
<dbReference type="HOGENOM" id="CLU_1714335_0_0_1"/>
<evidence type="ECO:0000313" key="3">
    <source>
        <dbReference type="EMBL" id="EPZ35836.1"/>
    </source>
</evidence>
<evidence type="ECO:0000313" key="4">
    <source>
        <dbReference type="Proteomes" id="UP000030755"/>
    </source>
</evidence>
<feature type="compositionally biased region" description="Basic and acidic residues" evidence="1">
    <location>
        <begin position="124"/>
        <end position="153"/>
    </location>
</feature>
<gene>
    <name evidence="3" type="ORF">O9G_003554</name>
</gene>
<reference evidence="3 4" key="1">
    <citation type="journal article" date="2013" name="Curr. Biol.">
        <title>Shared signatures of parasitism and phylogenomics unite Cryptomycota and microsporidia.</title>
        <authorList>
            <person name="James T.Y."/>
            <person name="Pelin A."/>
            <person name="Bonen L."/>
            <person name="Ahrendt S."/>
            <person name="Sain D."/>
            <person name="Corradi N."/>
            <person name="Stajich J.E."/>
        </authorList>
    </citation>
    <scope>NUCLEOTIDE SEQUENCE [LARGE SCALE GENOMIC DNA]</scope>
    <source>
        <strain evidence="3 4">CSF55</strain>
    </source>
</reference>
<feature type="chain" id="PRO_5001705842" evidence="2">
    <location>
        <begin position="18"/>
        <end position="153"/>
    </location>
</feature>
<feature type="signal peptide" evidence="2">
    <location>
        <begin position="1"/>
        <end position="17"/>
    </location>
</feature>
<dbReference type="Proteomes" id="UP000030755">
    <property type="component" value="Unassembled WGS sequence"/>
</dbReference>
<organism evidence="3 4">
    <name type="scientific">Rozella allomycis (strain CSF55)</name>
    <dbReference type="NCBI Taxonomy" id="988480"/>
    <lineage>
        <taxon>Eukaryota</taxon>
        <taxon>Fungi</taxon>
        <taxon>Fungi incertae sedis</taxon>
        <taxon>Cryptomycota</taxon>
        <taxon>Cryptomycota incertae sedis</taxon>
        <taxon>Rozella</taxon>
    </lineage>
</organism>
<evidence type="ECO:0000256" key="2">
    <source>
        <dbReference type="SAM" id="SignalP"/>
    </source>
</evidence>
<keyword evidence="4" id="KW-1185">Reference proteome</keyword>
<keyword evidence="2" id="KW-0732">Signal</keyword>
<feature type="region of interest" description="Disordered" evidence="1">
    <location>
        <begin position="91"/>
        <end position="153"/>
    </location>
</feature>
<sequence>MKLITLAIILTNYLLHAASLCRYPIRQSGPMRRLMYNVARMSLRNELPATNAYANEVSVSNVQSEGTDISSAQHGAFTQVPEPIETPIVNNASHLSQSQVTIPTNTESEQNEQSQTNTVTNSFHENRPARNIPDRFLTRRPTRDDRRPRGPAM</sequence>
<accession>A0A075AZS1</accession>
<name>A0A075AZS1_ROZAC</name>